<evidence type="ECO:0000313" key="2">
    <source>
        <dbReference type="Proteomes" id="UP000026739"/>
    </source>
</evidence>
<name>A0A059KUG6_9PSED</name>
<dbReference type="EMBL" id="AZQQ01000109">
    <property type="protein sequence ID" value="KDD65505.1"/>
    <property type="molecule type" value="Genomic_DNA"/>
</dbReference>
<accession>A0A059KUG6</accession>
<sequence length="79" mass="8538">MYSQSDQNLSLTVDFVLNTLRLAGDARWLTGSVPVVGDAAQDPEKLIKRVKEAAEAHGFGYVGLDLLGDDRIAFNGSKD</sequence>
<proteinExistence type="predicted"/>
<dbReference type="Proteomes" id="UP000026739">
    <property type="component" value="Unassembled WGS sequence"/>
</dbReference>
<reference evidence="1 2" key="1">
    <citation type="submission" date="2013-12" db="EMBL/GenBank/DDBJ databases">
        <authorList>
            <person name="Formusa P.A."/>
            <person name="Habash M."/>
            <person name="Lee H."/>
            <person name="Trevors J.T."/>
        </authorList>
    </citation>
    <scope>NUCLEOTIDE SEQUENCE [LARGE SCALE GENOMIC DNA]</scope>
    <source>
        <strain evidence="1 2">PD30</strain>
    </source>
</reference>
<gene>
    <name evidence="1" type="ORF">V466_29055</name>
</gene>
<protein>
    <submittedName>
        <fullName evidence="1">Uncharacterized protein</fullName>
    </submittedName>
</protein>
<evidence type="ECO:0000313" key="1">
    <source>
        <dbReference type="EMBL" id="KDD65505.1"/>
    </source>
</evidence>
<comment type="caution">
    <text evidence="1">The sequence shown here is derived from an EMBL/GenBank/DDBJ whole genome shotgun (WGS) entry which is preliminary data.</text>
</comment>
<dbReference type="RefSeq" id="WP_033061763.1">
    <property type="nucleotide sequence ID" value="NZ_AZQQ01000109.1"/>
</dbReference>
<dbReference type="AlphaFoldDB" id="A0A059KUG6"/>
<organism evidence="1 2">
    <name type="scientific">Pseudomonas mandelii PD30</name>
    <dbReference type="NCBI Taxonomy" id="1419583"/>
    <lineage>
        <taxon>Bacteria</taxon>
        <taxon>Pseudomonadati</taxon>
        <taxon>Pseudomonadota</taxon>
        <taxon>Gammaproteobacteria</taxon>
        <taxon>Pseudomonadales</taxon>
        <taxon>Pseudomonadaceae</taxon>
        <taxon>Pseudomonas</taxon>
    </lineage>
</organism>